<dbReference type="AlphaFoldDB" id="A0A0E0EK60"/>
<accession>A0A0E0EK60</accession>
<feature type="region of interest" description="Disordered" evidence="1">
    <location>
        <begin position="308"/>
        <end position="340"/>
    </location>
</feature>
<sequence>MATVTPAISGEGSGLGELQGSESAAVAVALAEERRRLNKVEAWRSHRQGSGGRLDGEGEGKARREQDQGGDETRSKFTQASLRPGAGGVVHVQLVKVARDESPVSQALEATGGVGWDVMDGCPTDCERRSFFTGSAATGYLPFSVVLPTSASTATQREEQGSTKLGLLGGRKWTFSHLQNMRRSRRCSPTYCLEEGRLGDAARLTHRRWRWNASSNRHLIHRIIDAMEGAGGGGVGPPRSRSWGDGGGGGGSDDENGAADDRIDANFFDDARDEEPEPEHAEDEAAPARRRPCSPELEPVEQLRALQRAAAAKEANKRKKAGARLPARRHDAGKGRGGKLAMAREVRPIKIRREWTTRIQELELRVKQLVVKHHHHPQ</sequence>
<keyword evidence="3" id="KW-1185">Reference proteome</keyword>
<protein>
    <submittedName>
        <fullName evidence="2">Uncharacterized protein</fullName>
    </submittedName>
</protein>
<feature type="compositionally biased region" description="Acidic residues" evidence="1">
    <location>
        <begin position="271"/>
        <end position="285"/>
    </location>
</feature>
<dbReference type="EnsemblPlants" id="OMERI08G08740.1">
    <property type="protein sequence ID" value="OMERI08G08740.1"/>
    <property type="gene ID" value="OMERI08G08740"/>
</dbReference>
<dbReference type="Proteomes" id="UP000008021">
    <property type="component" value="Chromosome 8"/>
</dbReference>
<proteinExistence type="predicted"/>
<dbReference type="HOGENOM" id="CLU_732336_0_0_1"/>
<feature type="region of interest" description="Disordered" evidence="1">
    <location>
        <begin position="39"/>
        <end position="79"/>
    </location>
</feature>
<evidence type="ECO:0000313" key="2">
    <source>
        <dbReference type="EnsemblPlants" id="OMERI08G08740.1"/>
    </source>
</evidence>
<evidence type="ECO:0000313" key="3">
    <source>
        <dbReference type="Proteomes" id="UP000008021"/>
    </source>
</evidence>
<dbReference type="PANTHER" id="PTHR37728:SF1">
    <property type="entry name" value="OS06G0132300 PROTEIN"/>
    <property type="match status" value="1"/>
</dbReference>
<reference evidence="2" key="2">
    <citation type="submission" date="2018-05" db="EMBL/GenBank/DDBJ databases">
        <title>OmerRS3 (Oryza meridionalis Reference Sequence Version 3).</title>
        <authorList>
            <person name="Zhang J."/>
            <person name="Kudrna D."/>
            <person name="Lee S."/>
            <person name="Talag J."/>
            <person name="Welchert J."/>
            <person name="Wing R.A."/>
        </authorList>
    </citation>
    <scope>NUCLEOTIDE SEQUENCE [LARGE SCALE GENOMIC DNA]</scope>
    <source>
        <strain evidence="2">cv. OR44</strain>
    </source>
</reference>
<dbReference type="Gramene" id="OMERI08G08740.1">
    <property type="protein sequence ID" value="OMERI08G08740.1"/>
    <property type="gene ID" value="OMERI08G08740"/>
</dbReference>
<feature type="region of interest" description="Disordered" evidence="1">
    <location>
        <begin position="230"/>
        <end position="295"/>
    </location>
</feature>
<evidence type="ECO:0000256" key="1">
    <source>
        <dbReference type="SAM" id="MobiDB-lite"/>
    </source>
</evidence>
<dbReference type="PANTHER" id="PTHR37728">
    <property type="entry name" value="BNAA04G26730D PROTEIN"/>
    <property type="match status" value="1"/>
</dbReference>
<organism evidence="2">
    <name type="scientific">Oryza meridionalis</name>
    <dbReference type="NCBI Taxonomy" id="40149"/>
    <lineage>
        <taxon>Eukaryota</taxon>
        <taxon>Viridiplantae</taxon>
        <taxon>Streptophyta</taxon>
        <taxon>Embryophyta</taxon>
        <taxon>Tracheophyta</taxon>
        <taxon>Spermatophyta</taxon>
        <taxon>Magnoliopsida</taxon>
        <taxon>Liliopsida</taxon>
        <taxon>Poales</taxon>
        <taxon>Poaceae</taxon>
        <taxon>BOP clade</taxon>
        <taxon>Oryzoideae</taxon>
        <taxon>Oryzeae</taxon>
        <taxon>Oryzinae</taxon>
        <taxon>Oryza</taxon>
    </lineage>
</organism>
<feature type="region of interest" description="Disordered" evidence="1">
    <location>
        <begin position="1"/>
        <end position="24"/>
    </location>
</feature>
<feature type="compositionally biased region" description="Basic and acidic residues" evidence="1">
    <location>
        <begin position="54"/>
        <end position="75"/>
    </location>
</feature>
<reference evidence="2" key="1">
    <citation type="submission" date="2015-04" db="UniProtKB">
        <authorList>
            <consortium name="EnsemblPlants"/>
        </authorList>
    </citation>
    <scope>IDENTIFICATION</scope>
</reference>
<name>A0A0E0EK60_9ORYZ</name>